<feature type="compositionally biased region" description="Pro residues" evidence="7">
    <location>
        <begin position="1"/>
        <end position="10"/>
    </location>
</feature>
<comment type="similarity">
    <text evidence="2">Belongs to the cytochrome P450 family.</text>
</comment>
<dbReference type="SUPFAM" id="SSF48264">
    <property type="entry name" value="Cytochrome P450"/>
    <property type="match status" value="1"/>
</dbReference>
<dbReference type="Gene3D" id="1.10.630.10">
    <property type="entry name" value="Cytochrome P450"/>
    <property type="match status" value="1"/>
</dbReference>
<dbReference type="InterPro" id="IPR053007">
    <property type="entry name" value="CYP450_monoxygenase_sec-met"/>
</dbReference>
<dbReference type="InterPro" id="IPR002403">
    <property type="entry name" value="Cyt_P450_E_grp-IV"/>
</dbReference>
<dbReference type="CDD" id="cd11040">
    <property type="entry name" value="CYP7_CYP8-like"/>
    <property type="match status" value="1"/>
</dbReference>
<comment type="cofactor">
    <cofactor evidence="1 6">
        <name>heme</name>
        <dbReference type="ChEBI" id="CHEBI:30413"/>
    </cofactor>
</comment>
<dbReference type="AlphaFoldDB" id="A0A178EPS0"/>
<dbReference type="InterPro" id="IPR036396">
    <property type="entry name" value="Cyt_P450_sf"/>
</dbReference>
<organism evidence="8 9">
    <name type="scientific">Trichophyton rubrum</name>
    <name type="common">Athlete's foot fungus</name>
    <name type="synonym">Epidermophyton rubrum</name>
    <dbReference type="NCBI Taxonomy" id="5551"/>
    <lineage>
        <taxon>Eukaryota</taxon>
        <taxon>Fungi</taxon>
        <taxon>Dikarya</taxon>
        <taxon>Ascomycota</taxon>
        <taxon>Pezizomycotina</taxon>
        <taxon>Eurotiomycetes</taxon>
        <taxon>Eurotiomycetidae</taxon>
        <taxon>Onygenales</taxon>
        <taxon>Arthrodermataceae</taxon>
        <taxon>Trichophyton</taxon>
    </lineage>
</organism>
<evidence type="ECO:0000256" key="2">
    <source>
        <dbReference type="ARBA" id="ARBA00010617"/>
    </source>
</evidence>
<name>A0A178EPS0_TRIRU</name>
<proteinExistence type="inferred from homology"/>
<dbReference type="Pfam" id="PF00067">
    <property type="entry name" value="p450"/>
    <property type="match status" value="1"/>
</dbReference>
<evidence type="ECO:0000256" key="3">
    <source>
        <dbReference type="ARBA" id="ARBA00022723"/>
    </source>
</evidence>
<evidence type="ECO:0000313" key="9">
    <source>
        <dbReference type="Proteomes" id="UP000243015"/>
    </source>
</evidence>
<dbReference type="GO" id="GO:0004497">
    <property type="term" value="F:monooxygenase activity"/>
    <property type="evidence" value="ECO:0007669"/>
    <property type="project" value="InterPro"/>
</dbReference>
<evidence type="ECO:0000256" key="4">
    <source>
        <dbReference type="ARBA" id="ARBA00023002"/>
    </source>
</evidence>
<dbReference type="GO" id="GO:0016705">
    <property type="term" value="F:oxidoreductase activity, acting on paired donors, with incorporation or reduction of molecular oxygen"/>
    <property type="evidence" value="ECO:0007669"/>
    <property type="project" value="InterPro"/>
</dbReference>
<feature type="binding site" description="axial binding residue" evidence="6">
    <location>
        <position position="501"/>
    </location>
    <ligand>
        <name>heme</name>
        <dbReference type="ChEBI" id="CHEBI:30413"/>
    </ligand>
    <ligandPart>
        <name>Fe</name>
        <dbReference type="ChEBI" id="CHEBI:18248"/>
    </ligandPart>
</feature>
<dbReference type="EMBL" id="LHPM01000019">
    <property type="protein sequence ID" value="OAL61979.1"/>
    <property type="molecule type" value="Genomic_DNA"/>
</dbReference>
<dbReference type="PANTHER" id="PTHR47582">
    <property type="entry name" value="P450, PUTATIVE (EUROFUNG)-RELATED"/>
    <property type="match status" value="1"/>
</dbReference>
<dbReference type="VEuPathDB" id="FungiDB:TERG_03101"/>
<keyword evidence="5 6" id="KW-0408">Iron</keyword>
<dbReference type="PRINTS" id="PR00465">
    <property type="entry name" value="EP450IV"/>
</dbReference>
<reference evidence="8 9" key="1">
    <citation type="submission" date="2016-05" db="EMBL/GenBank/DDBJ databases">
        <title>Genome sequencing of Trichophyton rubrum CMCC(F)T1i isolated from hair.</title>
        <authorList>
            <person name="Zhan P."/>
            <person name="Tao Y."/>
            <person name="Liu W."/>
        </authorList>
    </citation>
    <scope>NUCLEOTIDE SEQUENCE [LARGE SCALE GENOMIC DNA]</scope>
    <source>
        <strain evidence="9">CMCC(F)T1i</strain>
    </source>
</reference>
<protein>
    <recommendedName>
        <fullName evidence="10">Cytochrome P450 oxidoreductase</fullName>
    </recommendedName>
</protein>
<keyword evidence="4" id="KW-0560">Oxidoreductase</keyword>
<dbReference type="PANTHER" id="PTHR47582:SF1">
    <property type="entry name" value="P450, PUTATIVE (EUROFUNG)-RELATED"/>
    <property type="match status" value="1"/>
</dbReference>
<dbReference type="GO" id="GO:0020037">
    <property type="term" value="F:heme binding"/>
    <property type="evidence" value="ECO:0007669"/>
    <property type="project" value="InterPro"/>
</dbReference>
<gene>
    <name evidence="8" type="ORF">A7C99_6550</name>
</gene>
<evidence type="ECO:0000256" key="6">
    <source>
        <dbReference type="PIRSR" id="PIRSR602403-1"/>
    </source>
</evidence>
<comment type="caution">
    <text evidence="8">The sequence shown here is derived from an EMBL/GenBank/DDBJ whole genome shotgun (WGS) entry which is preliminary data.</text>
</comment>
<evidence type="ECO:0008006" key="10">
    <source>
        <dbReference type="Google" id="ProtNLM"/>
    </source>
</evidence>
<evidence type="ECO:0000256" key="5">
    <source>
        <dbReference type="ARBA" id="ARBA00023004"/>
    </source>
</evidence>
<evidence type="ECO:0000313" key="8">
    <source>
        <dbReference type="EMBL" id="OAL61979.1"/>
    </source>
</evidence>
<evidence type="ECO:0000256" key="1">
    <source>
        <dbReference type="ARBA" id="ARBA00001971"/>
    </source>
</evidence>
<keyword evidence="6" id="KW-0349">Heme</keyword>
<dbReference type="InterPro" id="IPR001128">
    <property type="entry name" value="Cyt_P450"/>
</dbReference>
<feature type="compositionally biased region" description="Polar residues" evidence="7">
    <location>
        <begin position="24"/>
        <end position="34"/>
    </location>
</feature>
<dbReference type="GO" id="GO:0005506">
    <property type="term" value="F:iron ion binding"/>
    <property type="evidence" value="ECO:0007669"/>
    <property type="project" value="InterPro"/>
</dbReference>
<evidence type="ECO:0000256" key="7">
    <source>
        <dbReference type="SAM" id="MobiDB-lite"/>
    </source>
</evidence>
<keyword evidence="3 6" id="KW-0479">Metal-binding</keyword>
<feature type="region of interest" description="Disordered" evidence="7">
    <location>
        <begin position="1"/>
        <end position="36"/>
    </location>
</feature>
<accession>A0A178EPS0</accession>
<sequence>MTGPEFPSPPRHSSVFVSELRPPTRTSAGFTSSNTDDDVEQLAVTSWAANESFGVKVKLRGPEYTKNNTNDTNNTASKLEELVAGCRVRDAPKYDPREPKLVTQSIPLVGHVIGMVRHGLGYYTTLGDVPSPIFSMSMLNKKIYVVTSAALVSTIQRSAKFISFEPFLNEVGDWLAGIKGDGLKLLQKPVKGGGSLSSAMVHAMATAISGSSLDKMNDTMISFLQASMEELSTATEDPIDLYAWCRDAMTTASCEAVWGAKNPLRYKEIQDTFWEYETNLPMLYINILPQFTAQKPFKAREKLVKEFLKFYEADGQWEASELSLVRWKIQHEAGATIENIARMEVTLCVGVLSNTVPTLFWTTFEIFSRPELLLKLRQEVWDNAVHVSISPEGNTIHCLDVADIRNKCTLLLSTFQEVLRLRSSSATIRTVLEDIEINNQYLLKKGSMLQLPAPFLNLEESTWGSDSANFNPYRFFDCDKEKVGRLRSKGYMSWGTSPHMCPGRHFASGEILPAVAMFLVRYDITPVEGTWRHLSINREVIAASIPPPKEKFMVRFSERDNQDALKWEFRPSAEHGRFKLVTG</sequence>
<dbReference type="Proteomes" id="UP000243015">
    <property type="component" value="Unassembled WGS sequence"/>
</dbReference>